<gene>
    <name evidence="2" type="ORF">NBRC111893_88</name>
</gene>
<proteinExistence type="predicted"/>
<reference evidence="2 3" key="1">
    <citation type="submission" date="2017-11" db="EMBL/GenBank/DDBJ databases">
        <title>Draft Genome Sequence of Lactobacillus curieae NBRC 111893 isolated from Koso, a Japanese sugar-Vegetable Fermented Beverage.</title>
        <authorList>
            <person name="Chiou T.Y."/>
            <person name="Oshima K."/>
            <person name="Suda W."/>
            <person name="Hattori M."/>
            <person name="Takahashi T."/>
        </authorList>
    </citation>
    <scope>NUCLEOTIDE SEQUENCE [LARGE SCALE GENOMIC DNA]</scope>
    <source>
        <strain evidence="2 3">NBRC111893</strain>
    </source>
</reference>
<dbReference type="RefSeq" id="WP_125007556.1">
    <property type="nucleotide sequence ID" value="NZ_BEXA01000001.1"/>
</dbReference>
<protein>
    <submittedName>
        <fullName evidence="2">Uncharacterized protein</fullName>
    </submittedName>
</protein>
<evidence type="ECO:0000313" key="2">
    <source>
        <dbReference type="EMBL" id="GAY71942.1"/>
    </source>
</evidence>
<feature type="region of interest" description="Disordered" evidence="1">
    <location>
        <begin position="25"/>
        <end position="75"/>
    </location>
</feature>
<evidence type="ECO:0000313" key="3">
    <source>
        <dbReference type="Proteomes" id="UP000286974"/>
    </source>
</evidence>
<dbReference type="EMBL" id="BEXA01000001">
    <property type="protein sequence ID" value="GAY71942.1"/>
    <property type="molecule type" value="Genomic_DNA"/>
</dbReference>
<feature type="compositionally biased region" description="Polar residues" evidence="1">
    <location>
        <begin position="25"/>
        <end position="55"/>
    </location>
</feature>
<name>A0A401FHW9_9LACO</name>
<evidence type="ECO:0000256" key="1">
    <source>
        <dbReference type="SAM" id="MobiDB-lite"/>
    </source>
</evidence>
<keyword evidence="3" id="KW-1185">Reference proteome</keyword>
<dbReference type="Proteomes" id="UP000286974">
    <property type="component" value="Unassembled WGS sequence"/>
</dbReference>
<accession>A0A401FHW9</accession>
<organism evidence="2 3">
    <name type="scientific">Lentilactobacillus kosonis</name>
    <dbReference type="NCBI Taxonomy" id="2810561"/>
    <lineage>
        <taxon>Bacteria</taxon>
        <taxon>Bacillati</taxon>
        <taxon>Bacillota</taxon>
        <taxon>Bacilli</taxon>
        <taxon>Lactobacillales</taxon>
        <taxon>Lactobacillaceae</taxon>
        <taxon>Lentilactobacillus</taxon>
    </lineage>
</organism>
<comment type="caution">
    <text evidence="2">The sequence shown here is derived from an EMBL/GenBank/DDBJ whole genome shotgun (WGS) entry which is preliminary data.</text>
</comment>
<sequence length="75" mass="8188">MENKGLIVVLITLFLSAGVFFVIPNDTSNEKPVSSKNGARNNQKTEASSDSNRLSGETILFDKDGHRVPLTKNPE</sequence>
<dbReference type="AlphaFoldDB" id="A0A401FHW9"/>